<proteinExistence type="predicted"/>
<dbReference type="InterPro" id="IPR046341">
    <property type="entry name" value="SET_dom_sf"/>
</dbReference>
<accession>A0AAD5PH72</accession>
<protein>
    <submittedName>
        <fullName evidence="2">Uncharacterized protein</fullName>
    </submittedName>
</protein>
<feature type="region of interest" description="Disordered" evidence="1">
    <location>
        <begin position="14"/>
        <end position="109"/>
    </location>
</feature>
<keyword evidence="3" id="KW-1185">Reference proteome</keyword>
<dbReference type="Gene3D" id="2.170.270.10">
    <property type="entry name" value="SET domain"/>
    <property type="match status" value="1"/>
</dbReference>
<feature type="compositionally biased region" description="Low complexity" evidence="1">
    <location>
        <begin position="80"/>
        <end position="95"/>
    </location>
</feature>
<evidence type="ECO:0000313" key="3">
    <source>
        <dbReference type="Proteomes" id="UP001209540"/>
    </source>
</evidence>
<dbReference type="Proteomes" id="UP001209540">
    <property type="component" value="Unassembled WGS sequence"/>
</dbReference>
<feature type="compositionally biased region" description="Polar residues" evidence="1">
    <location>
        <begin position="47"/>
        <end position="56"/>
    </location>
</feature>
<gene>
    <name evidence="2" type="ORF">BDA99DRAFT_557039</name>
</gene>
<name>A0AAD5PH72_9FUNG</name>
<reference evidence="2" key="1">
    <citation type="journal article" date="2022" name="IScience">
        <title>Evolution of zygomycete secretomes and the origins of terrestrial fungal ecologies.</title>
        <authorList>
            <person name="Chang Y."/>
            <person name="Wang Y."/>
            <person name="Mondo S."/>
            <person name="Ahrendt S."/>
            <person name="Andreopoulos W."/>
            <person name="Barry K."/>
            <person name="Beard J."/>
            <person name="Benny G.L."/>
            <person name="Blankenship S."/>
            <person name="Bonito G."/>
            <person name="Cuomo C."/>
            <person name="Desiro A."/>
            <person name="Gervers K.A."/>
            <person name="Hundley H."/>
            <person name="Kuo A."/>
            <person name="LaButti K."/>
            <person name="Lang B.F."/>
            <person name="Lipzen A."/>
            <person name="O'Donnell K."/>
            <person name="Pangilinan J."/>
            <person name="Reynolds N."/>
            <person name="Sandor L."/>
            <person name="Smith M.E."/>
            <person name="Tsang A."/>
            <person name="Grigoriev I.V."/>
            <person name="Stajich J.E."/>
            <person name="Spatafora J.W."/>
        </authorList>
    </citation>
    <scope>NUCLEOTIDE SEQUENCE</scope>
    <source>
        <strain evidence="2">RSA 2281</strain>
    </source>
</reference>
<sequence>MTWTDVSSPRLVLQHTGNHSYESTSTSTANIVVNNKDSKKRKADSSEGVSTSPKNGHNSDDKRLRQSYTDTTRSQRVVIHHSSNNSSSNANAIGNSRRRQKVPENSNTPRWHSQSYLLFLALRQHPTKSLPRTDLIKAALALDEKISKERNIPRVFRGKTPTNSASAILTNNIDRYFVPFRPNGSRCMHFKLAFDPGNLKDAIKEYTQWETRLAQEEWPLHFGKQKRKESPPIATSTMTTITTIADTTTTSPSLATINHHNNNNNNSPVMTEFDAFLLSKRQIKKQQQQQQIAPPPHARSLFDDFDMTDVPRSWRDLIRVVMDNDSQPQQQKLIAKKFIPNNTPLGFYFGVPMTTDEFESLKESVGNAKEYSVTYKGKTVLDPTNDHGSLYEKEVIFCPFHYIRQSNSSQEANVQLLDGPVLNQIICWTRCAIAEGEELVLLRV</sequence>
<reference evidence="2" key="2">
    <citation type="submission" date="2023-02" db="EMBL/GenBank/DDBJ databases">
        <authorList>
            <consortium name="DOE Joint Genome Institute"/>
            <person name="Mondo S.J."/>
            <person name="Chang Y."/>
            <person name="Wang Y."/>
            <person name="Ahrendt S."/>
            <person name="Andreopoulos W."/>
            <person name="Barry K."/>
            <person name="Beard J."/>
            <person name="Benny G.L."/>
            <person name="Blankenship S."/>
            <person name="Bonito G."/>
            <person name="Cuomo C."/>
            <person name="Desiro A."/>
            <person name="Gervers K.A."/>
            <person name="Hundley H."/>
            <person name="Kuo A."/>
            <person name="LaButti K."/>
            <person name="Lang B.F."/>
            <person name="Lipzen A."/>
            <person name="O'Donnell K."/>
            <person name="Pangilinan J."/>
            <person name="Reynolds N."/>
            <person name="Sandor L."/>
            <person name="Smith M.W."/>
            <person name="Tsang A."/>
            <person name="Grigoriev I.V."/>
            <person name="Stajich J.E."/>
            <person name="Spatafora J.W."/>
        </authorList>
    </citation>
    <scope>NUCLEOTIDE SEQUENCE</scope>
    <source>
        <strain evidence="2">RSA 2281</strain>
    </source>
</reference>
<evidence type="ECO:0000313" key="2">
    <source>
        <dbReference type="EMBL" id="KAI9271827.1"/>
    </source>
</evidence>
<organism evidence="2 3">
    <name type="scientific">Phascolomyces articulosus</name>
    <dbReference type="NCBI Taxonomy" id="60185"/>
    <lineage>
        <taxon>Eukaryota</taxon>
        <taxon>Fungi</taxon>
        <taxon>Fungi incertae sedis</taxon>
        <taxon>Mucoromycota</taxon>
        <taxon>Mucoromycotina</taxon>
        <taxon>Mucoromycetes</taxon>
        <taxon>Mucorales</taxon>
        <taxon>Lichtheimiaceae</taxon>
        <taxon>Phascolomyces</taxon>
    </lineage>
</organism>
<comment type="caution">
    <text evidence="2">The sequence shown here is derived from an EMBL/GenBank/DDBJ whole genome shotgun (WGS) entry which is preliminary data.</text>
</comment>
<dbReference type="EMBL" id="JAIXMP010000006">
    <property type="protein sequence ID" value="KAI9271827.1"/>
    <property type="molecule type" value="Genomic_DNA"/>
</dbReference>
<dbReference type="AlphaFoldDB" id="A0AAD5PH72"/>
<feature type="compositionally biased region" description="Polar residues" evidence="1">
    <location>
        <begin position="15"/>
        <end position="35"/>
    </location>
</feature>
<feature type="compositionally biased region" description="Polar residues" evidence="1">
    <location>
        <begin position="66"/>
        <end position="75"/>
    </location>
</feature>
<evidence type="ECO:0000256" key="1">
    <source>
        <dbReference type="SAM" id="MobiDB-lite"/>
    </source>
</evidence>